<sequence>MAVSSDDLCQENKEILIDFNTEERLSKIMHSFMDIYTTKRSLKRRYHFTLRKNKVEEEIWKMLVSPKKEVCKDLSDNALGNGTRWLKVEEEVNTICREIESFLFEELAAELAYY</sequence>
<dbReference type="Pfam" id="PF14309">
    <property type="entry name" value="DUF4378"/>
    <property type="match status" value="1"/>
</dbReference>
<evidence type="ECO:0000313" key="3">
    <source>
        <dbReference type="Proteomes" id="UP000824120"/>
    </source>
</evidence>
<dbReference type="PANTHER" id="PTHR46836:SF7">
    <property type="entry name" value="PHOSPHATIDYLINOSITOL N-ACETYGLUCOSAMINLYTRANSFERASE SUBUNIT P-LIKE PROTEIN"/>
    <property type="match status" value="1"/>
</dbReference>
<proteinExistence type="predicted"/>
<dbReference type="AlphaFoldDB" id="A0A9J5YGF7"/>
<evidence type="ECO:0000259" key="1">
    <source>
        <dbReference type="Pfam" id="PF14309"/>
    </source>
</evidence>
<keyword evidence="3" id="KW-1185">Reference proteome</keyword>
<dbReference type="Proteomes" id="UP000824120">
    <property type="component" value="Chromosome 6"/>
</dbReference>
<dbReference type="PANTHER" id="PTHR46836">
    <property type="entry name" value="AFADIN"/>
    <property type="match status" value="1"/>
</dbReference>
<organism evidence="2 3">
    <name type="scientific">Solanum commersonii</name>
    <name type="common">Commerson's wild potato</name>
    <name type="synonym">Commerson's nightshade</name>
    <dbReference type="NCBI Taxonomy" id="4109"/>
    <lineage>
        <taxon>Eukaryota</taxon>
        <taxon>Viridiplantae</taxon>
        <taxon>Streptophyta</taxon>
        <taxon>Embryophyta</taxon>
        <taxon>Tracheophyta</taxon>
        <taxon>Spermatophyta</taxon>
        <taxon>Magnoliopsida</taxon>
        <taxon>eudicotyledons</taxon>
        <taxon>Gunneridae</taxon>
        <taxon>Pentapetalae</taxon>
        <taxon>asterids</taxon>
        <taxon>lamiids</taxon>
        <taxon>Solanales</taxon>
        <taxon>Solanaceae</taxon>
        <taxon>Solanoideae</taxon>
        <taxon>Solaneae</taxon>
        <taxon>Solanum</taxon>
    </lineage>
</organism>
<reference evidence="2 3" key="1">
    <citation type="submission" date="2020-09" db="EMBL/GenBank/DDBJ databases">
        <title>De no assembly of potato wild relative species, Solanum commersonii.</title>
        <authorList>
            <person name="Cho K."/>
        </authorList>
    </citation>
    <scope>NUCLEOTIDE SEQUENCE [LARGE SCALE GENOMIC DNA]</scope>
    <source>
        <strain evidence="2">LZ3.2</strain>
        <tissue evidence="2">Leaf</tissue>
    </source>
</reference>
<dbReference type="OrthoDB" id="1584003at2759"/>
<evidence type="ECO:0000313" key="2">
    <source>
        <dbReference type="EMBL" id="KAG5599819.1"/>
    </source>
</evidence>
<name>A0A9J5YGF7_SOLCO</name>
<comment type="caution">
    <text evidence="2">The sequence shown here is derived from an EMBL/GenBank/DDBJ whole genome shotgun (WGS) entry which is preliminary data.</text>
</comment>
<accession>A0A9J5YGF7</accession>
<gene>
    <name evidence="2" type="ORF">H5410_031189</name>
</gene>
<protein>
    <recommendedName>
        <fullName evidence="1">DUF4378 domain-containing protein</fullName>
    </recommendedName>
</protein>
<dbReference type="InterPro" id="IPR025486">
    <property type="entry name" value="DUF4378"/>
</dbReference>
<dbReference type="EMBL" id="JACXVP010000006">
    <property type="protein sequence ID" value="KAG5599819.1"/>
    <property type="molecule type" value="Genomic_DNA"/>
</dbReference>
<feature type="domain" description="DUF4378" evidence="1">
    <location>
        <begin position="22"/>
        <end position="110"/>
    </location>
</feature>